<dbReference type="Proteomes" id="UP000244092">
    <property type="component" value="Unassembled WGS sequence"/>
</dbReference>
<accession>A0A2T6CC21</accession>
<dbReference type="EMBL" id="QBKU01000009">
    <property type="protein sequence ID" value="PTX73050.1"/>
    <property type="molecule type" value="Genomic_DNA"/>
</dbReference>
<comment type="caution">
    <text evidence="1">The sequence shown here is derived from an EMBL/GenBank/DDBJ whole genome shotgun (WGS) entry which is preliminary data.</text>
</comment>
<name>A0A2T6CC21_9RHOB</name>
<dbReference type="Gene3D" id="1.25.40.10">
    <property type="entry name" value="Tetratricopeptide repeat domain"/>
    <property type="match status" value="1"/>
</dbReference>
<dbReference type="AlphaFoldDB" id="A0A2T6CC21"/>
<organism evidence="1 2">
    <name type="scientific">Sulfitobacter mediterraneus</name>
    <dbReference type="NCBI Taxonomy" id="83219"/>
    <lineage>
        <taxon>Bacteria</taxon>
        <taxon>Pseudomonadati</taxon>
        <taxon>Pseudomonadota</taxon>
        <taxon>Alphaproteobacteria</taxon>
        <taxon>Rhodobacterales</taxon>
        <taxon>Roseobacteraceae</taxon>
        <taxon>Sulfitobacter</taxon>
    </lineage>
</organism>
<protein>
    <recommendedName>
        <fullName evidence="3">HTH cro/C1-type domain-containing protein</fullName>
    </recommendedName>
</protein>
<dbReference type="InterPro" id="IPR011990">
    <property type="entry name" value="TPR-like_helical_dom_sf"/>
</dbReference>
<proteinExistence type="predicted"/>
<dbReference type="OrthoDB" id="433986at2"/>
<dbReference type="SUPFAM" id="SSF48452">
    <property type="entry name" value="TPR-like"/>
    <property type="match status" value="1"/>
</dbReference>
<evidence type="ECO:0000313" key="2">
    <source>
        <dbReference type="Proteomes" id="UP000244092"/>
    </source>
</evidence>
<evidence type="ECO:0008006" key="3">
    <source>
        <dbReference type="Google" id="ProtNLM"/>
    </source>
</evidence>
<evidence type="ECO:0000313" key="1">
    <source>
        <dbReference type="EMBL" id="PTX73050.1"/>
    </source>
</evidence>
<sequence>MKLARGKRGWNQKQLGDAFDPPVGNSIISKVEKGQKEALGFTSVGRFVKLLELDESWLDKFLDAEETAESGETKAEQEADQVVDRLRREGATAGATDDLLIQLANRFTEGDHKDRETAYVSVRAALEELVRNKDIAALAGNADAQFAALMWQVDALNDDGDFDEAARLLDEEQDRLDQVAALHLKKQLNQDRLRNRPDLAAKRLIADQYRQAAPGGVFWALNRLAQAWRDEGDKVGDMFALTVALALAKANYDDRAKGKRRLEASALHTLSWCHFRLAERSTKDRHLRIARTAFTAAISKTNKEKEPANWAASQGGLGCVLEEMGERANDPTFLEDAVKAHRASLKMHIAESDENQKAAWHNLGSSLQSLGELTRSDATLQEAGEALTAALSLKDRTRDPLDWETTQNNLAVALRWRGEIAGKASFFDAAREGYAACEGVDLKTHAPFQWARLQWNIADLAVARYTVDPNPAHLVEARHYLAQARAIFVEGSEYQTQRCDDLLAKIDAAERA</sequence>
<gene>
    <name evidence="1" type="ORF">C8N31_109136</name>
</gene>
<reference evidence="1 2" key="1">
    <citation type="submission" date="2018-04" db="EMBL/GenBank/DDBJ databases">
        <title>Genomic Encyclopedia of Archaeal and Bacterial Type Strains, Phase II (KMG-II): from individual species to whole genera.</title>
        <authorList>
            <person name="Goeker M."/>
        </authorList>
    </citation>
    <scope>NUCLEOTIDE SEQUENCE [LARGE SCALE GENOMIC DNA]</scope>
    <source>
        <strain evidence="1 2">DSM 12244</strain>
    </source>
</reference>